<dbReference type="Pfam" id="PF08659">
    <property type="entry name" value="KR"/>
    <property type="match status" value="2"/>
</dbReference>
<evidence type="ECO:0000256" key="9">
    <source>
        <dbReference type="SAM" id="MobiDB-lite"/>
    </source>
</evidence>
<dbReference type="InterPro" id="IPR020806">
    <property type="entry name" value="PKS_PP-bd"/>
</dbReference>
<evidence type="ECO:0000256" key="2">
    <source>
        <dbReference type="ARBA" id="ARBA00004496"/>
    </source>
</evidence>
<dbReference type="CDD" id="cd08953">
    <property type="entry name" value="KR_2_SDR_x"/>
    <property type="match status" value="2"/>
</dbReference>
<protein>
    <submittedName>
        <fullName evidence="12">SDR family NAD(P)-dependent oxidoreductase</fullName>
    </submittedName>
</protein>
<feature type="domain" description="Carrier" evidence="10">
    <location>
        <begin position="1165"/>
        <end position="1242"/>
    </location>
</feature>
<feature type="domain" description="Carrier" evidence="10">
    <location>
        <begin position="1937"/>
        <end position="2011"/>
    </location>
</feature>
<dbReference type="Pfam" id="PF00109">
    <property type="entry name" value="ketoacyl-synt"/>
    <property type="match status" value="2"/>
</dbReference>
<comment type="caution">
    <text evidence="12">The sequence shown here is derived from an EMBL/GenBank/DDBJ whole genome shotgun (WGS) entry which is preliminary data.</text>
</comment>
<evidence type="ECO:0000256" key="4">
    <source>
        <dbReference type="ARBA" id="ARBA00022450"/>
    </source>
</evidence>
<dbReference type="SUPFAM" id="SSF53901">
    <property type="entry name" value="Thiolase-like"/>
    <property type="match status" value="2"/>
</dbReference>
<dbReference type="InterPro" id="IPR032821">
    <property type="entry name" value="PKS_assoc"/>
</dbReference>
<dbReference type="GO" id="GO:0006633">
    <property type="term" value="P:fatty acid biosynthetic process"/>
    <property type="evidence" value="ECO:0007669"/>
    <property type="project" value="InterPro"/>
</dbReference>
<dbReference type="InterPro" id="IPR014031">
    <property type="entry name" value="Ketoacyl_synth_C"/>
</dbReference>
<keyword evidence="5" id="KW-0963">Cytoplasm</keyword>
<feature type="compositionally biased region" description="Pro residues" evidence="9">
    <location>
        <begin position="517"/>
        <end position="530"/>
    </location>
</feature>
<reference evidence="12 13" key="1">
    <citation type="submission" date="2019-11" db="EMBL/GenBank/DDBJ databases">
        <title>Paenibacillus monticola sp. nov., a novel PGPR strain isolated from mountain sample in China.</title>
        <authorList>
            <person name="Zhao Q."/>
            <person name="Li H.-P."/>
            <person name="Zhang J.-L."/>
        </authorList>
    </citation>
    <scope>NUCLEOTIDE SEQUENCE [LARGE SCALE GENOMIC DNA]</scope>
    <source>
        <strain evidence="12 13">LC-T2</strain>
    </source>
</reference>
<dbReference type="Pfam" id="PF02801">
    <property type="entry name" value="Ketoacyl-synt_C"/>
    <property type="match status" value="2"/>
</dbReference>
<dbReference type="Pfam" id="PF16197">
    <property type="entry name" value="KAsynt_C_assoc"/>
    <property type="match status" value="1"/>
</dbReference>
<dbReference type="InterPro" id="IPR020841">
    <property type="entry name" value="PKS_Beta-ketoAc_synthase_dom"/>
</dbReference>
<evidence type="ECO:0000313" key="13">
    <source>
        <dbReference type="Proteomes" id="UP000463051"/>
    </source>
</evidence>
<evidence type="ECO:0000256" key="7">
    <source>
        <dbReference type="ARBA" id="ARBA00022679"/>
    </source>
</evidence>
<feature type="domain" description="Ketosynthase family 3 (KS3)" evidence="11">
    <location>
        <begin position="678"/>
        <end position="1112"/>
    </location>
</feature>
<dbReference type="SUPFAM" id="SSF47336">
    <property type="entry name" value="ACP-like"/>
    <property type="match status" value="3"/>
</dbReference>
<dbReference type="Gene3D" id="3.40.47.10">
    <property type="match status" value="2"/>
</dbReference>
<dbReference type="InterPro" id="IPR054514">
    <property type="entry name" value="RhiE-like_linker"/>
</dbReference>
<dbReference type="GO" id="GO:0004315">
    <property type="term" value="F:3-oxoacyl-[acyl-carrier-protein] synthase activity"/>
    <property type="evidence" value="ECO:0007669"/>
    <property type="project" value="InterPro"/>
</dbReference>
<keyword evidence="8" id="KW-0677">Repeat</keyword>
<dbReference type="GO" id="GO:0031177">
    <property type="term" value="F:phosphopantetheine binding"/>
    <property type="evidence" value="ECO:0007669"/>
    <property type="project" value="InterPro"/>
</dbReference>
<comment type="pathway">
    <text evidence="3">Antibiotic biosynthesis; bacillaene biosynthesis.</text>
</comment>
<comment type="function">
    <text evidence="1">Involved in some intermediate steps for the synthesis of the antibiotic polyketide bacillaene which is involved in secondary metabolism.</text>
</comment>
<comment type="subcellular location">
    <subcellularLocation>
        <location evidence="2">Cytoplasm</location>
    </subcellularLocation>
</comment>
<keyword evidence="13" id="KW-1185">Reference proteome</keyword>
<evidence type="ECO:0000259" key="11">
    <source>
        <dbReference type="PROSITE" id="PS52004"/>
    </source>
</evidence>
<dbReference type="RefSeq" id="WP_154116780.1">
    <property type="nucleotide sequence ID" value="NZ_WJXB01000001.1"/>
</dbReference>
<dbReference type="InterPro" id="IPR036736">
    <property type="entry name" value="ACP-like_sf"/>
</dbReference>
<feature type="domain" description="Ketosynthase family 3 (KS3)" evidence="11">
    <location>
        <begin position="2041"/>
        <end position="2460"/>
    </location>
</feature>
<gene>
    <name evidence="12" type="ORF">GJB61_02510</name>
</gene>
<dbReference type="Pfam" id="PF00550">
    <property type="entry name" value="PP-binding"/>
    <property type="match status" value="3"/>
</dbReference>
<dbReference type="Gene3D" id="3.40.50.720">
    <property type="entry name" value="NAD(P)-binding Rossmann-like Domain"/>
    <property type="match status" value="2"/>
</dbReference>
<evidence type="ECO:0000259" key="10">
    <source>
        <dbReference type="PROSITE" id="PS50075"/>
    </source>
</evidence>
<dbReference type="Pfam" id="PF21394">
    <property type="entry name" value="Beta-ketacyl_N"/>
    <property type="match status" value="1"/>
</dbReference>
<dbReference type="SMART" id="SM01294">
    <property type="entry name" value="PKS_PP_betabranch"/>
    <property type="match status" value="1"/>
</dbReference>
<dbReference type="InterPro" id="IPR009081">
    <property type="entry name" value="PP-bd_ACP"/>
</dbReference>
<dbReference type="GO" id="GO:0071770">
    <property type="term" value="P:DIM/DIP cell wall layer assembly"/>
    <property type="evidence" value="ECO:0007669"/>
    <property type="project" value="TreeGrafter"/>
</dbReference>
<dbReference type="PROSITE" id="PS00012">
    <property type="entry name" value="PHOSPHOPANTETHEINE"/>
    <property type="match status" value="2"/>
</dbReference>
<evidence type="ECO:0000313" key="12">
    <source>
        <dbReference type="EMBL" id="MRN51870.1"/>
    </source>
</evidence>
<dbReference type="EMBL" id="WJXB01000001">
    <property type="protein sequence ID" value="MRN51870.1"/>
    <property type="molecule type" value="Genomic_DNA"/>
</dbReference>
<dbReference type="SMART" id="SM00825">
    <property type="entry name" value="PKS_KS"/>
    <property type="match status" value="2"/>
</dbReference>
<dbReference type="InterPro" id="IPR036291">
    <property type="entry name" value="NAD(P)-bd_dom_sf"/>
</dbReference>
<feature type="domain" description="Carrier" evidence="10">
    <location>
        <begin position="546"/>
        <end position="619"/>
    </location>
</feature>
<evidence type="ECO:0000256" key="5">
    <source>
        <dbReference type="ARBA" id="ARBA00022490"/>
    </source>
</evidence>
<dbReference type="InterPro" id="IPR016039">
    <property type="entry name" value="Thiolase-like"/>
</dbReference>
<evidence type="ECO:0000256" key="3">
    <source>
        <dbReference type="ARBA" id="ARBA00004789"/>
    </source>
</evidence>
<keyword evidence="7" id="KW-0808">Transferase</keyword>
<dbReference type="InterPro" id="IPR049490">
    <property type="entry name" value="C883_1060-like_KR_N"/>
</dbReference>
<dbReference type="PANTHER" id="PTHR43775:SF37">
    <property type="entry name" value="SI:DKEY-61P9.11"/>
    <property type="match status" value="1"/>
</dbReference>
<evidence type="ECO:0000256" key="1">
    <source>
        <dbReference type="ARBA" id="ARBA00003299"/>
    </source>
</evidence>
<dbReference type="GO" id="GO:0004312">
    <property type="term" value="F:fatty acid synthase activity"/>
    <property type="evidence" value="ECO:0007669"/>
    <property type="project" value="TreeGrafter"/>
</dbReference>
<dbReference type="Pfam" id="PF22336">
    <property type="entry name" value="RhiE-like_linker"/>
    <property type="match status" value="1"/>
</dbReference>
<dbReference type="CDD" id="cd00833">
    <property type="entry name" value="PKS"/>
    <property type="match status" value="2"/>
</dbReference>
<dbReference type="InterPro" id="IPR050091">
    <property type="entry name" value="PKS_NRPS_Biosynth_Enz"/>
</dbReference>
<dbReference type="GO" id="GO:0005886">
    <property type="term" value="C:plasma membrane"/>
    <property type="evidence" value="ECO:0007669"/>
    <property type="project" value="TreeGrafter"/>
</dbReference>
<accession>A0A7X2H1Z4</accession>
<dbReference type="PROSITE" id="PS50075">
    <property type="entry name" value="CARRIER"/>
    <property type="match status" value="3"/>
</dbReference>
<dbReference type="InterPro" id="IPR014030">
    <property type="entry name" value="Ketoacyl_synth_N"/>
</dbReference>
<dbReference type="InterPro" id="IPR057326">
    <property type="entry name" value="KR_dom"/>
</dbReference>
<dbReference type="PANTHER" id="PTHR43775">
    <property type="entry name" value="FATTY ACID SYNTHASE"/>
    <property type="match status" value="1"/>
</dbReference>
<dbReference type="Gene3D" id="3.30.70.3290">
    <property type="match status" value="1"/>
</dbReference>
<dbReference type="SMART" id="SM00823">
    <property type="entry name" value="PKS_PP"/>
    <property type="match status" value="2"/>
</dbReference>
<dbReference type="GO" id="GO:0005737">
    <property type="term" value="C:cytoplasm"/>
    <property type="evidence" value="ECO:0007669"/>
    <property type="project" value="UniProtKB-SubCell"/>
</dbReference>
<proteinExistence type="predicted"/>
<dbReference type="FunFam" id="3.40.47.10:FF:000019">
    <property type="entry name" value="Polyketide synthase type I"/>
    <property type="match status" value="2"/>
</dbReference>
<name>A0A7X2H1Z4_9BACL</name>
<sequence length="2528" mass="277541">MINNPERKHILESIQAGRITAQEGLERLKTLSSNEVHYFQSYWEENALTPSMRTEPKTILIFGNRGVLSRSIEQEYRSVGSEAILVVAGEDFEGEPSDAYWVNPEQAEHYDFLLKALQQRGIIPEHILWLWPGEDLSEHGDNKNLAAEALLAHSIKALTLFSQSLMKQHPRGDFRLLCVYNSLTSAYHPFQAAISGFIRSLRQENPRFIYKSVALAAPNAKLDGRQVRHIAEQEWSVLTDEAIEVSYEGKSRYTQAVREVELQQLQPQESPFKQGGSYLITGGLGGLGYLLASHLARKVQAKLILTGRSALDQEKTRKLDDLQALGAEVLYIQADVSIYEDVKRVADGIKQRFHSLQGVIHSAGNLRDGLIYGKSSEDIDAVVRPKVLGALHLDQVFKDENLDFFALFSSTAALTGSIGQTDYAYANRFMDHFADFRAKHRPGKSLSVNWPLWKEGGMSADQSMINQLSANGIDLLGEQEGLLAFERCLNTELTSMAVLKGDPQRMKLSFGVKRSPAPAPSQPVQLPPAQQPAVPEGSPQEAQQQERTAVLIRNNIAEVLRLSPERISLQEPFESYGIDSVVIMEVTRRLEQLYGPLSKTLFFEYGNIRELTSYFLANHPLPTVLIDAVMSAPKPLQPESLANIAIPVTGKSRRLVAAAAAAAGQGDLQGHVKHKNTGGDIAIIGLGGRYPLAANVEEFWNNLKTGRDCITEIPQDRWNHGQYFNPEKGVRGKTYSKWGGFIRDYDKFDPLFFHISPREAEFMDPQERIFLEVAWETIEDAGYTRSKLKKGKTGVFVGVMYGQYQLYGTEYFSQGEGIALNSSFASIANRVSYTLDLNGPSIALDTMCSSSLTSIHLACESIRSGGCDMALAGGVNLSIHPHKYLLLSQGKFAASDGRCRSFGEGGDGYVPGEGAGAVLLKPLEQAIQDGDLIYGIIKGSSLNHGGKTNGYTVPSPAAQASLISEAMHNAGVEPNEISYIEAHGTGTSLGDPIEINGLNRAFGGSAGSIREMGHCAIGSVKSNIGHLESAAGIAAVTKVLLQMKFRTLVPSIHAQSLNPNIDFQNSPFRVQRTLEAWDQPESSLPDNAREPRRAGVSAFGAGGSNAHLVLEEYPLRPNVLRNAAPQVIVLSARTESSLRAYAERLHEYIQKWSISAGTSALQDSADLGQYRKGVVDIVNEVWNINIGDINLDDPLVDVLTDVVKTTETTVAIQKKFGVSLPQNTLEDFTSLEALAAYLWEESERQSAAASRLTAVRDYGNDDIPAIADIAFTLQIGREAMEERLAFIATTPQELQELLGKWLAGEEHTSVLFRGTVRSLSGNTLFEGEDGKAFVEQMIRKKNLSKLCQLWTTGVDIDWDLLHEPASAQRISLPTYAFAKERYWLPDMFAQSPEVNIHSQELPQSSYHLLEKAWEEAVIDRVNSAREQAEPIKGTVIVLAGPDPTDSAAVSLLKHLPDVKTVIVHQRQKSDSGSLAFDFNLFGEGIAAAKTLMERGKSIIAVIDLSDFHTREHGAGLMGRIGLLQELIKDSYPVPGEHRTTLHLFHITQGLQPFANPAPSLAGAPMAGWIRMLGAEYGHVEAKTLDVDEGSALNEIITLEWASQDRQNELCYRNQRRYAPYLQAQLPMMAQAHKRQGHWTGDTSKAVVITGGTRGLGAQMAAYLVKQGVRKLVLMGANPLPPRQQWDSVAAGTAEAAEKIRSIRELERSGAEVELYTGPLTDEASLKQFFSSIRNRWGAIGGVIHCAGRSHHRNPAFIHKTEEDIMDVLAPKVAGLQVLERILAEDELNYFILFSSVSGTVPRLGAGVSDYAAANAYMDYFAQYQRAQGKQNYHSIAWTHWRGAGMEGMESPAYQQLGLRTHTVAEGIALLERVMENGAAFSLPCIADAASFQPGNWLRAKQAQPLKEARKPMHQVTESSNSSPAQANIKGNRTAGSLKMLPALKELFSEQLKIPLDRLDEHVSFGDYGVDSILLAELVKRIEEMIGESLEPTVVLEHPTLSKLARHLQTFATLASFDSLEDKISESDFIYPDERTDRTVVSHKIAVIGVACHFPGAPDKEAYWRLLAEGRSGIRQVPASRWDIDKYYSAQASQGRSISKWGGFIEDIEQFDPEYFNISKEDAPFIDPLMRQFMEVSADTLRDAGYESKELWNKKIGVFVGSRSGTFASKLKQIRKNDIIGIGQNFIAAHISHLFNFKGPNLVIDTACSSSLVSLHLASQSLLLGECEAALAGGVDLLLDEKSYLILSEGGALSPDGQCHTFDEKANGFVPGEGCGAVLLKRLDKALADGDQIYAVIEASAVNNDGRTMGITTPNAEAQEAVIREALEKSGVDPDTISYIEAHGTGTMIGDPIELRALSNVFGSYTEEQQYCAVGSVKSNIGHLLSAAGIASFIKVVLSLKNGQLPPTLNCQTPNPRFKFQESPFYPNTSLKLWNPRQGVRRAGISSFGFGGTNAHFIVSEPGAYPRAENQTVRQPLSPAVFNKQYYWIDELALDEVATPLAQVGAATELEVELPDSSEWVLEIVDETL</sequence>
<keyword evidence="6" id="KW-0597">Phosphoprotein</keyword>
<evidence type="ECO:0000256" key="8">
    <source>
        <dbReference type="ARBA" id="ARBA00022737"/>
    </source>
</evidence>
<feature type="region of interest" description="Disordered" evidence="9">
    <location>
        <begin position="512"/>
        <end position="545"/>
    </location>
</feature>
<dbReference type="SUPFAM" id="SSF51735">
    <property type="entry name" value="NAD(P)-binding Rossmann-fold domains"/>
    <property type="match status" value="4"/>
</dbReference>
<keyword evidence="4" id="KW-0596">Phosphopantetheine</keyword>
<dbReference type="Proteomes" id="UP000463051">
    <property type="component" value="Unassembled WGS sequence"/>
</dbReference>
<organism evidence="12 13">
    <name type="scientific">Paenibacillus monticola</name>
    <dbReference type="NCBI Taxonomy" id="2666075"/>
    <lineage>
        <taxon>Bacteria</taxon>
        <taxon>Bacillati</taxon>
        <taxon>Bacillota</taxon>
        <taxon>Bacilli</taxon>
        <taxon>Bacillales</taxon>
        <taxon>Paenibacillaceae</taxon>
        <taxon>Paenibacillus</taxon>
    </lineage>
</organism>
<dbReference type="SMART" id="SM00822">
    <property type="entry name" value="PKS_KR"/>
    <property type="match status" value="2"/>
</dbReference>
<dbReference type="PROSITE" id="PS00606">
    <property type="entry name" value="KS3_1"/>
    <property type="match status" value="1"/>
</dbReference>
<dbReference type="InterPro" id="IPR013968">
    <property type="entry name" value="PKS_KR"/>
</dbReference>
<dbReference type="PROSITE" id="PS52004">
    <property type="entry name" value="KS3_2"/>
    <property type="match status" value="2"/>
</dbReference>
<dbReference type="Gene3D" id="1.10.1200.10">
    <property type="entry name" value="ACP-like"/>
    <property type="match status" value="3"/>
</dbReference>
<dbReference type="InterPro" id="IPR018201">
    <property type="entry name" value="Ketoacyl_synth_AS"/>
</dbReference>
<dbReference type="InterPro" id="IPR006162">
    <property type="entry name" value="Ppantetheine_attach_site"/>
</dbReference>
<evidence type="ECO:0000256" key="6">
    <source>
        <dbReference type="ARBA" id="ARBA00022553"/>
    </source>
</evidence>